<dbReference type="Gene3D" id="3.40.30.10">
    <property type="entry name" value="Glutaredoxin"/>
    <property type="match status" value="1"/>
</dbReference>
<dbReference type="RefSeq" id="WP_048861810.1">
    <property type="nucleotide sequence ID" value="NZ_BANB01000403.1"/>
</dbReference>
<dbReference type="FunFam" id="3.40.30.10:FF:000156">
    <property type="entry name" value="Glutathione S-transferase 1"/>
    <property type="match status" value="1"/>
</dbReference>
<evidence type="ECO:0000256" key="4">
    <source>
        <dbReference type="RuleBase" id="RU003494"/>
    </source>
</evidence>
<dbReference type="CDD" id="cd03189">
    <property type="entry name" value="GST_C_GTT1_like"/>
    <property type="match status" value="1"/>
</dbReference>
<evidence type="ECO:0000313" key="7">
    <source>
        <dbReference type="Proteomes" id="UP000032680"/>
    </source>
</evidence>
<evidence type="ECO:0000313" key="6">
    <source>
        <dbReference type="EMBL" id="GAN77632.1"/>
    </source>
</evidence>
<name>A0A0D6P7J4_9PROT</name>
<dbReference type="Pfam" id="PF02798">
    <property type="entry name" value="GST_N"/>
    <property type="match status" value="1"/>
</dbReference>
<sequence>MLTVHHLNHSRSQRILWLLEELGVPYELRRYERDRQTMLAPPELRAVHPLGKSPVITDGDATIAESGAIVEYILDTYGEGRMRPTPGTAERRAYTYWLHYAEGSAMPPLVMKLVVSRVPKAPMPFFARPIARSIAARLQSGFTDPNIARAVAHMDAALAATGWFAGDGPTGADVMMSFPAEASAARGGGGPAPNVAAFVARIHARPAWQRALERGGPYKLLGG</sequence>
<reference evidence="6 7" key="1">
    <citation type="submission" date="2012-11" db="EMBL/GenBank/DDBJ databases">
        <title>Whole genome sequence of Acidisphaera rubrifaciens HS-AP3.</title>
        <authorList>
            <person name="Azuma Y."/>
            <person name="Higashiura N."/>
            <person name="Hirakawa H."/>
            <person name="Matsushita K."/>
        </authorList>
    </citation>
    <scope>NUCLEOTIDE SEQUENCE [LARGE SCALE GENOMIC DNA]</scope>
    <source>
        <strain evidence="6 7">HS-AP3</strain>
    </source>
</reference>
<dbReference type="EC" id="2.5.1.18" evidence="1"/>
<dbReference type="OrthoDB" id="9810080at2"/>
<dbReference type="SFLD" id="SFLDG00358">
    <property type="entry name" value="Main_(cytGST)"/>
    <property type="match status" value="1"/>
</dbReference>
<keyword evidence="7" id="KW-1185">Reference proteome</keyword>
<comment type="caution">
    <text evidence="6">The sequence shown here is derived from an EMBL/GenBank/DDBJ whole genome shotgun (WGS) entry which is preliminary data.</text>
</comment>
<dbReference type="Proteomes" id="UP000032680">
    <property type="component" value="Unassembled WGS sequence"/>
</dbReference>
<dbReference type="GO" id="GO:0005737">
    <property type="term" value="C:cytoplasm"/>
    <property type="evidence" value="ECO:0007669"/>
    <property type="project" value="UniProtKB-ARBA"/>
</dbReference>
<keyword evidence="2 6" id="KW-0808">Transferase</keyword>
<evidence type="ECO:0000256" key="3">
    <source>
        <dbReference type="ARBA" id="ARBA00047960"/>
    </source>
</evidence>
<comment type="catalytic activity">
    <reaction evidence="3">
        <text>RX + glutathione = an S-substituted glutathione + a halide anion + H(+)</text>
        <dbReference type="Rhea" id="RHEA:16437"/>
        <dbReference type="ChEBI" id="CHEBI:15378"/>
        <dbReference type="ChEBI" id="CHEBI:16042"/>
        <dbReference type="ChEBI" id="CHEBI:17792"/>
        <dbReference type="ChEBI" id="CHEBI:57925"/>
        <dbReference type="ChEBI" id="CHEBI:90779"/>
        <dbReference type="EC" id="2.5.1.18"/>
    </reaction>
</comment>
<dbReference type="PANTHER" id="PTHR44051:SF9">
    <property type="entry name" value="GLUTATHIONE S-TRANSFERASE 1"/>
    <property type="match status" value="1"/>
</dbReference>
<dbReference type="CDD" id="cd03046">
    <property type="entry name" value="GST_N_GTT1_like"/>
    <property type="match status" value="1"/>
</dbReference>
<protein>
    <recommendedName>
        <fullName evidence="1">glutathione transferase</fullName>
        <ecNumber evidence="1">2.5.1.18</ecNumber>
    </recommendedName>
</protein>
<dbReference type="PANTHER" id="PTHR44051">
    <property type="entry name" value="GLUTATHIONE S-TRANSFERASE-RELATED"/>
    <property type="match status" value="1"/>
</dbReference>
<dbReference type="AlphaFoldDB" id="A0A0D6P7J4"/>
<dbReference type="InterPro" id="IPR036249">
    <property type="entry name" value="Thioredoxin-like_sf"/>
</dbReference>
<dbReference type="GO" id="GO:0004364">
    <property type="term" value="F:glutathione transferase activity"/>
    <property type="evidence" value="ECO:0007669"/>
    <property type="project" value="UniProtKB-EC"/>
</dbReference>
<proteinExistence type="inferred from homology"/>
<feature type="domain" description="GST N-terminal" evidence="5">
    <location>
        <begin position="1"/>
        <end position="81"/>
    </location>
</feature>
<dbReference type="InterPro" id="IPR004046">
    <property type="entry name" value="GST_C"/>
</dbReference>
<dbReference type="PROSITE" id="PS50404">
    <property type="entry name" value="GST_NTER"/>
    <property type="match status" value="1"/>
</dbReference>
<dbReference type="EMBL" id="BANB01000403">
    <property type="protein sequence ID" value="GAN77632.1"/>
    <property type="molecule type" value="Genomic_DNA"/>
</dbReference>
<organism evidence="6 7">
    <name type="scientific">Acidisphaera rubrifaciens HS-AP3</name>
    <dbReference type="NCBI Taxonomy" id="1231350"/>
    <lineage>
        <taxon>Bacteria</taxon>
        <taxon>Pseudomonadati</taxon>
        <taxon>Pseudomonadota</taxon>
        <taxon>Alphaproteobacteria</taxon>
        <taxon>Acetobacterales</taxon>
        <taxon>Acetobacteraceae</taxon>
        <taxon>Acidisphaera</taxon>
    </lineage>
</organism>
<gene>
    <name evidence="6" type="ORF">Asru_0403_02</name>
</gene>
<dbReference type="Gene3D" id="1.20.1050.10">
    <property type="match status" value="1"/>
</dbReference>
<dbReference type="SFLD" id="SFLDS00019">
    <property type="entry name" value="Glutathione_Transferase_(cytos"/>
    <property type="match status" value="1"/>
</dbReference>
<dbReference type="InterPro" id="IPR004045">
    <property type="entry name" value="Glutathione_S-Trfase_N"/>
</dbReference>
<dbReference type="Pfam" id="PF00043">
    <property type="entry name" value="GST_C"/>
    <property type="match status" value="1"/>
</dbReference>
<evidence type="ECO:0000256" key="2">
    <source>
        <dbReference type="ARBA" id="ARBA00022679"/>
    </source>
</evidence>
<dbReference type="SUPFAM" id="SSF47616">
    <property type="entry name" value="GST C-terminal domain-like"/>
    <property type="match status" value="1"/>
</dbReference>
<accession>A0A0D6P7J4</accession>
<evidence type="ECO:0000256" key="1">
    <source>
        <dbReference type="ARBA" id="ARBA00012452"/>
    </source>
</evidence>
<comment type="similarity">
    <text evidence="4">Belongs to the GST superfamily.</text>
</comment>
<dbReference type="InterPro" id="IPR036282">
    <property type="entry name" value="Glutathione-S-Trfase_C_sf"/>
</dbReference>
<dbReference type="SFLD" id="SFLDG01150">
    <property type="entry name" value="Main.1:_Beta-like"/>
    <property type="match status" value="1"/>
</dbReference>
<dbReference type="InterPro" id="IPR040079">
    <property type="entry name" value="Glutathione_S-Trfase"/>
</dbReference>
<dbReference type="GO" id="GO:0004601">
    <property type="term" value="F:peroxidase activity"/>
    <property type="evidence" value="ECO:0007669"/>
    <property type="project" value="UniProtKB-ARBA"/>
</dbReference>
<evidence type="ECO:0000259" key="5">
    <source>
        <dbReference type="PROSITE" id="PS50404"/>
    </source>
</evidence>
<dbReference type="SUPFAM" id="SSF52833">
    <property type="entry name" value="Thioredoxin-like"/>
    <property type="match status" value="1"/>
</dbReference>